<evidence type="ECO:0000313" key="5">
    <source>
        <dbReference type="Proteomes" id="UP000799640"/>
    </source>
</evidence>
<evidence type="ECO:0000259" key="3">
    <source>
        <dbReference type="Pfam" id="PF02582"/>
    </source>
</evidence>
<protein>
    <recommendedName>
        <fullName evidence="3">DUF155 domain-containing protein</fullName>
    </recommendedName>
</protein>
<dbReference type="InterPro" id="IPR051624">
    <property type="entry name" value="RMD1/Sad1-interacting"/>
</dbReference>
<proteinExistence type="inferred from homology"/>
<dbReference type="InterPro" id="IPR003734">
    <property type="entry name" value="DUF155"/>
</dbReference>
<keyword evidence="5" id="KW-1185">Reference proteome</keyword>
<accession>A0A6G1HW04</accession>
<dbReference type="GO" id="GO:0005739">
    <property type="term" value="C:mitochondrion"/>
    <property type="evidence" value="ECO:0007669"/>
    <property type="project" value="UniProtKB-ARBA"/>
</dbReference>
<comment type="similarity">
    <text evidence="1">Belongs to the RMD1/sif2 family.</text>
</comment>
<dbReference type="PANTHER" id="PTHR16255">
    <property type="entry name" value="REQUIRED FOR MEIOTIC NUCLEAR DIVISION PROTEIN 1 HOMOLOG"/>
    <property type="match status" value="1"/>
</dbReference>
<name>A0A6G1HW04_9PEZI</name>
<evidence type="ECO:0000256" key="2">
    <source>
        <dbReference type="SAM" id="MobiDB-lite"/>
    </source>
</evidence>
<feature type="region of interest" description="Disordered" evidence="2">
    <location>
        <begin position="39"/>
        <end position="62"/>
    </location>
</feature>
<evidence type="ECO:0000256" key="1">
    <source>
        <dbReference type="ARBA" id="ARBA00008306"/>
    </source>
</evidence>
<feature type="compositionally biased region" description="Basic and acidic residues" evidence="2">
    <location>
        <begin position="39"/>
        <end position="53"/>
    </location>
</feature>
<sequence>MICLFRLARPSVAQGARSACAYPPWQTARMLSRTPSYWKKAEQDALPSDDKKAPRTKGQNSLRRVSLEAERSRIVVKGRGKHQFVDPELETKKVAAYCAAEQYDIHTCARLLRADGHTLDPHGTGLYPQVIHIQPTTEPTDDAGDIFIFPSGTVVAWNVPDRTALRLVERVLPPAAINSAPGFVEVEKEDLAFISDPSSARSTIVGDTIILGTAPSGLRDGPSATETDAVFAKIAFSSGLARSTKLAVLERLLDTYFHSTRGIPTALSRGSRLPFAHNPVLRRVAEVLGLGARLPFTRPFILRKTGELLSIRAQLNLYSELTDSLPDLFWDAKHELGLEDYYDVVGRALDVGVRIKGLNEKMDYAQEIAAVMRETLSERHNLRLEWGIIILIFIEVMFEIRRLFKEYREAQDPDSVDELLKRYLRAQQEGR</sequence>
<dbReference type="PANTHER" id="PTHR16255:SF1">
    <property type="entry name" value="REQUIRED FOR MEIOTIC NUCLEAR DIVISION PROTEIN 1 HOMOLOG"/>
    <property type="match status" value="1"/>
</dbReference>
<gene>
    <name evidence="4" type="ORF">EJ06DRAFT_530696</name>
</gene>
<dbReference type="Pfam" id="PF02582">
    <property type="entry name" value="DUF155"/>
    <property type="match status" value="1"/>
</dbReference>
<dbReference type="OrthoDB" id="242766at2759"/>
<dbReference type="GO" id="GO:0070131">
    <property type="term" value="P:positive regulation of mitochondrial translation"/>
    <property type="evidence" value="ECO:0007669"/>
    <property type="project" value="TreeGrafter"/>
</dbReference>
<feature type="domain" description="DUF155" evidence="3">
    <location>
        <begin position="146"/>
        <end position="292"/>
    </location>
</feature>
<dbReference type="Proteomes" id="UP000799640">
    <property type="component" value="Unassembled WGS sequence"/>
</dbReference>
<dbReference type="AlphaFoldDB" id="A0A6G1HW04"/>
<dbReference type="EMBL" id="ML996696">
    <property type="protein sequence ID" value="KAF2399915.1"/>
    <property type="molecule type" value="Genomic_DNA"/>
</dbReference>
<organism evidence="4 5">
    <name type="scientific">Trichodelitschia bisporula</name>
    <dbReference type="NCBI Taxonomy" id="703511"/>
    <lineage>
        <taxon>Eukaryota</taxon>
        <taxon>Fungi</taxon>
        <taxon>Dikarya</taxon>
        <taxon>Ascomycota</taxon>
        <taxon>Pezizomycotina</taxon>
        <taxon>Dothideomycetes</taxon>
        <taxon>Dothideomycetes incertae sedis</taxon>
        <taxon>Phaeotrichales</taxon>
        <taxon>Phaeotrichaceae</taxon>
        <taxon>Trichodelitschia</taxon>
    </lineage>
</organism>
<evidence type="ECO:0000313" key="4">
    <source>
        <dbReference type="EMBL" id="KAF2399915.1"/>
    </source>
</evidence>
<reference evidence="4" key="1">
    <citation type="journal article" date="2020" name="Stud. Mycol.">
        <title>101 Dothideomycetes genomes: a test case for predicting lifestyles and emergence of pathogens.</title>
        <authorList>
            <person name="Haridas S."/>
            <person name="Albert R."/>
            <person name="Binder M."/>
            <person name="Bloem J."/>
            <person name="Labutti K."/>
            <person name="Salamov A."/>
            <person name="Andreopoulos B."/>
            <person name="Baker S."/>
            <person name="Barry K."/>
            <person name="Bills G."/>
            <person name="Bluhm B."/>
            <person name="Cannon C."/>
            <person name="Castanera R."/>
            <person name="Culley D."/>
            <person name="Daum C."/>
            <person name="Ezra D."/>
            <person name="Gonzalez J."/>
            <person name="Henrissat B."/>
            <person name="Kuo A."/>
            <person name="Liang C."/>
            <person name="Lipzen A."/>
            <person name="Lutzoni F."/>
            <person name="Magnuson J."/>
            <person name="Mondo S."/>
            <person name="Nolan M."/>
            <person name="Ohm R."/>
            <person name="Pangilinan J."/>
            <person name="Park H.-J."/>
            <person name="Ramirez L."/>
            <person name="Alfaro M."/>
            <person name="Sun H."/>
            <person name="Tritt A."/>
            <person name="Yoshinaga Y."/>
            <person name="Zwiers L.-H."/>
            <person name="Turgeon B."/>
            <person name="Goodwin S."/>
            <person name="Spatafora J."/>
            <person name="Crous P."/>
            <person name="Grigoriev I."/>
        </authorList>
    </citation>
    <scope>NUCLEOTIDE SEQUENCE</scope>
    <source>
        <strain evidence="4">CBS 262.69</strain>
    </source>
</reference>